<feature type="compositionally biased region" description="Polar residues" evidence="1">
    <location>
        <begin position="153"/>
        <end position="165"/>
    </location>
</feature>
<feature type="compositionally biased region" description="Polar residues" evidence="1">
    <location>
        <begin position="124"/>
        <end position="136"/>
    </location>
</feature>
<accession>A0A0S4IPK9</accession>
<proteinExistence type="predicted"/>
<dbReference type="AlphaFoldDB" id="A0A0S4IPK9"/>
<keyword evidence="3" id="KW-1185">Reference proteome</keyword>
<dbReference type="VEuPathDB" id="TriTrypDB:BSAL_58975"/>
<reference evidence="3" key="1">
    <citation type="submission" date="2015-09" db="EMBL/GenBank/DDBJ databases">
        <authorList>
            <consortium name="Pathogen Informatics"/>
        </authorList>
    </citation>
    <scope>NUCLEOTIDE SEQUENCE [LARGE SCALE GENOMIC DNA]</scope>
    <source>
        <strain evidence="3">Lake Konstanz</strain>
    </source>
</reference>
<feature type="compositionally biased region" description="Basic and acidic residues" evidence="1">
    <location>
        <begin position="296"/>
        <end position="312"/>
    </location>
</feature>
<dbReference type="Proteomes" id="UP000051952">
    <property type="component" value="Unassembled WGS sequence"/>
</dbReference>
<gene>
    <name evidence="2" type="ORF">BSAL_58975</name>
</gene>
<feature type="compositionally biased region" description="Polar residues" evidence="1">
    <location>
        <begin position="251"/>
        <end position="260"/>
    </location>
</feature>
<evidence type="ECO:0000256" key="1">
    <source>
        <dbReference type="SAM" id="MobiDB-lite"/>
    </source>
</evidence>
<feature type="compositionally biased region" description="Low complexity" evidence="1">
    <location>
        <begin position="267"/>
        <end position="286"/>
    </location>
</feature>
<dbReference type="EMBL" id="CYKH01000238">
    <property type="protein sequence ID" value="CUF07841.1"/>
    <property type="molecule type" value="Genomic_DNA"/>
</dbReference>
<feature type="region of interest" description="Disordered" evidence="1">
    <location>
        <begin position="124"/>
        <end position="416"/>
    </location>
</feature>
<organism evidence="2 3">
    <name type="scientific">Bodo saltans</name>
    <name type="common">Flagellated protozoan</name>
    <dbReference type="NCBI Taxonomy" id="75058"/>
    <lineage>
        <taxon>Eukaryota</taxon>
        <taxon>Discoba</taxon>
        <taxon>Euglenozoa</taxon>
        <taxon>Kinetoplastea</taxon>
        <taxon>Metakinetoplastina</taxon>
        <taxon>Eubodonida</taxon>
        <taxon>Bodonidae</taxon>
        <taxon>Bodo</taxon>
    </lineage>
</organism>
<sequence>MKIISDCLSLVETCLSMSITSQQSAWRASTPPRTSSPRHIDISRLYYDEQATMVRRERASSTSSAHRAIAPFTPRINDDAVSRSSRSGDVFSTLYEMGMDKKRQTLETARMSALIEHDKMWASYRSSPSRDSNRQPWDNACEKVGSAHAPRSATPTRSAWSTRSVSEQRKHDQVRRQGMLKTNEPAPSILRSTKSSLNKVWPVAKESEASSRTPSRAATPVGYRRDNLTNTFERLSRPRTAARPLLDSKKSASVKSTPKSSVAPGHPTATPASTAAPALLKTASPSNKPLYLSTSHHNEPTEESHGTPKFETEPSGFDVDVNEPTAEHPAQRATPLQTAASPDPMAAKPVRSANTAVRKTPAAETAALTRANSRRRVIDDLKIDSDDDSPLVPKSNAADKQQTIQPPEGGRARGAKPLSAIVKQLESV</sequence>
<evidence type="ECO:0000313" key="3">
    <source>
        <dbReference type="Proteomes" id="UP000051952"/>
    </source>
</evidence>
<protein>
    <submittedName>
        <fullName evidence="2">Uncharacterized protein</fullName>
    </submittedName>
</protein>
<evidence type="ECO:0000313" key="2">
    <source>
        <dbReference type="EMBL" id="CUF07841.1"/>
    </source>
</evidence>
<name>A0A0S4IPK9_BODSA</name>
<feature type="compositionally biased region" description="Basic and acidic residues" evidence="1">
    <location>
        <begin position="166"/>
        <end position="175"/>
    </location>
</feature>